<dbReference type="Proteomes" id="UP000054248">
    <property type="component" value="Unassembled WGS sequence"/>
</dbReference>
<feature type="region of interest" description="Disordered" evidence="1">
    <location>
        <begin position="1"/>
        <end position="156"/>
    </location>
</feature>
<dbReference type="EMBL" id="KN823045">
    <property type="protein sequence ID" value="KIO25253.1"/>
    <property type="molecule type" value="Genomic_DNA"/>
</dbReference>
<reference evidence="3" key="2">
    <citation type="submission" date="2015-01" db="EMBL/GenBank/DDBJ databases">
        <title>Evolutionary Origins and Diversification of the Mycorrhizal Mutualists.</title>
        <authorList>
            <consortium name="DOE Joint Genome Institute"/>
            <consortium name="Mycorrhizal Genomics Consortium"/>
            <person name="Kohler A."/>
            <person name="Kuo A."/>
            <person name="Nagy L.G."/>
            <person name="Floudas D."/>
            <person name="Copeland A."/>
            <person name="Barry K.W."/>
            <person name="Cichocki N."/>
            <person name="Veneault-Fourrey C."/>
            <person name="LaButti K."/>
            <person name="Lindquist E.A."/>
            <person name="Lipzen A."/>
            <person name="Lundell T."/>
            <person name="Morin E."/>
            <person name="Murat C."/>
            <person name="Riley R."/>
            <person name="Ohm R."/>
            <person name="Sun H."/>
            <person name="Tunlid A."/>
            <person name="Henrissat B."/>
            <person name="Grigoriev I.V."/>
            <person name="Hibbett D.S."/>
            <person name="Martin F."/>
        </authorList>
    </citation>
    <scope>NUCLEOTIDE SEQUENCE [LARGE SCALE GENOMIC DNA]</scope>
    <source>
        <strain evidence="3">MUT 4182</strain>
    </source>
</reference>
<dbReference type="OrthoDB" id="3267780at2759"/>
<reference evidence="2 3" key="1">
    <citation type="submission" date="2014-04" db="EMBL/GenBank/DDBJ databases">
        <authorList>
            <consortium name="DOE Joint Genome Institute"/>
            <person name="Kuo A."/>
            <person name="Girlanda M."/>
            <person name="Perotto S."/>
            <person name="Kohler A."/>
            <person name="Nagy L.G."/>
            <person name="Floudas D."/>
            <person name="Copeland A."/>
            <person name="Barry K.W."/>
            <person name="Cichocki N."/>
            <person name="Veneault-Fourrey C."/>
            <person name="LaButti K."/>
            <person name="Lindquist E.A."/>
            <person name="Lipzen A."/>
            <person name="Lundell T."/>
            <person name="Morin E."/>
            <person name="Murat C."/>
            <person name="Sun H."/>
            <person name="Tunlid A."/>
            <person name="Henrissat B."/>
            <person name="Grigoriev I.V."/>
            <person name="Hibbett D.S."/>
            <person name="Martin F."/>
            <person name="Nordberg H.P."/>
            <person name="Cantor M.N."/>
            <person name="Hua S.X."/>
        </authorList>
    </citation>
    <scope>NUCLEOTIDE SEQUENCE [LARGE SCALE GENOMIC DNA]</scope>
    <source>
        <strain evidence="2 3">MUT 4182</strain>
    </source>
</reference>
<feature type="region of interest" description="Disordered" evidence="1">
    <location>
        <begin position="382"/>
        <end position="484"/>
    </location>
</feature>
<evidence type="ECO:0000313" key="2">
    <source>
        <dbReference type="EMBL" id="KIO25253.1"/>
    </source>
</evidence>
<keyword evidence="3" id="KW-1185">Reference proteome</keyword>
<name>A0A0C3KUS6_9AGAM</name>
<gene>
    <name evidence="2" type="ORF">M407DRAFT_25377</name>
</gene>
<evidence type="ECO:0000313" key="3">
    <source>
        <dbReference type="Proteomes" id="UP000054248"/>
    </source>
</evidence>
<dbReference type="HOGENOM" id="CLU_041710_0_0_1"/>
<feature type="compositionally biased region" description="Low complexity" evidence="1">
    <location>
        <begin position="117"/>
        <end position="131"/>
    </location>
</feature>
<protein>
    <submittedName>
        <fullName evidence="2">Uncharacterized protein</fullName>
    </submittedName>
</protein>
<accession>A0A0C3KUS6</accession>
<evidence type="ECO:0000256" key="1">
    <source>
        <dbReference type="SAM" id="MobiDB-lite"/>
    </source>
</evidence>
<dbReference type="AlphaFoldDB" id="A0A0C3KUS6"/>
<proteinExistence type="predicted"/>
<sequence length="505" mass="55912">MLSKLFRPRQSTASRSPPPESRPTSNQTTDPKPASNLFRKLKELKNVLRPSRLSKTADDQAGQKSKVKYTPKPPDESWGNLAPGPLTVEDYEFRRGSPISTPEYLEPSLPSIEGPLRTSAPSTTRPASTESNHPVDASSGPLSPTPEALVNAARRLSQPLPTSQVEAEVLAIRRRIGESGALESVVRRDEARETPAIRWRHAQALVPHTISNISKSSSKVTTRQTPEERPVPEIKVHAKIEGRHAAEEQNKWWEIGGPLNHAKQHLRGEAVDYGNPSAQDCNFEDHRLHNHVLPDKTNAAIARPRTLDSAANTRCSPHFKENIEPVVEHVCSLKRGRANQRRQRPQKLLFQELLSFCLGDVERAPLSTTTKLPEFHDQKRNSKLAGATQAPNQPLEGFKDEGSPPRDSAARQPLGSLNQNPKFSGADQAFPQASAVEESEDVGSSSHDPVSAPAPDPSLWYGHMIFPPRRNPGPSQQQMAQWNARRVRAARLELAPDCDRYEASR</sequence>
<organism evidence="2 3">
    <name type="scientific">Tulasnella calospora MUT 4182</name>
    <dbReference type="NCBI Taxonomy" id="1051891"/>
    <lineage>
        <taxon>Eukaryota</taxon>
        <taxon>Fungi</taxon>
        <taxon>Dikarya</taxon>
        <taxon>Basidiomycota</taxon>
        <taxon>Agaricomycotina</taxon>
        <taxon>Agaricomycetes</taxon>
        <taxon>Cantharellales</taxon>
        <taxon>Tulasnellaceae</taxon>
        <taxon>Tulasnella</taxon>
    </lineage>
</organism>